<feature type="compositionally biased region" description="Basic and acidic residues" evidence="4">
    <location>
        <begin position="310"/>
        <end position="350"/>
    </location>
</feature>
<dbReference type="Pfam" id="PF00005">
    <property type="entry name" value="ABC_tran"/>
    <property type="match status" value="1"/>
</dbReference>
<dbReference type="InterPro" id="IPR017871">
    <property type="entry name" value="ABC_transporter-like_CS"/>
</dbReference>
<evidence type="ECO:0000313" key="6">
    <source>
        <dbReference type="EMBL" id="KAA6397397.1"/>
    </source>
</evidence>
<evidence type="ECO:0000313" key="7">
    <source>
        <dbReference type="Proteomes" id="UP000324800"/>
    </source>
</evidence>
<reference evidence="6 7" key="1">
    <citation type="submission" date="2019-03" db="EMBL/GenBank/DDBJ databases">
        <title>Single cell metagenomics reveals metabolic interactions within the superorganism composed of flagellate Streblomastix strix and complex community of Bacteroidetes bacteria on its surface.</title>
        <authorList>
            <person name="Treitli S.C."/>
            <person name="Kolisko M."/>
            <person name="Husnik F."/>
            <person name="Keeling P."/>
            <person name="Hampl V."/>
        </authorList>
    </citation>
    <scope>NUCLEOTIDE SEQUENCE [LARGE SCALE GENOMIC DNA]</scope>
    <source>
        <strain evidence="6">ST1C</strain>
    </source>
</reference>
<evidence type="ECO:0000256" key="4">
    <source>
        <dbReference type="SAM" id="MobiDB-lite"/>
    </source>
</evidence>
<dbReference type="GO" id="GO:0005524">
    <property type="term" value="F:ATP binding"/>
    <property type="evidence" value="ECO:0007669"/>
    <property type="project" value="UniProtKB-KW"/>
</dbReference>
<dbReference type="InterPro" id="IPR027417">
    <property type="entry name" value="P-loop_NTPase"/>
</dbReference>
<dbReference type="Gene3D" id="3.40.50.300">
    <property type="entry name" value="P-loop containing nucleotide triphosphate hydrolases"/>
    <property type="match status" value="1"/>
</dbReference>
<proteinExistence type="predicted"/>
<dbReference type="FunFam" id="3.40.50.300:FF:000032">
    <property type="entry name" value="Export ABC transporter ATP-binding protein"/>
    <property type="match status" value="1"/>
</dbReference>
<accession>A0A5J4WQK0</accession>
<dbReference type="SUPFAM" id="SSF52540">
    <property type="entry name" value="P-loop containing nucleoside triphosphate hydrolases"/>
    <property type="match status" value="1"/>
</dbReference>
<dbReference type="InterPro" id="IPR003593">
    <property type="entry name" value="AAA+_ATPase"/>
</dbReference>
<sequence length="585" mass="64942">MTTNNKRGRKRKIGDEFIKLDGVHKTYLLGVEGIAALRGVDITIKRGEFVMICGTSGGGKSTMLNIIGTIDKPTKGRVTLCGQQITPKTSDDDLARIRLENLGFVFQTFNLLSSMTALENVELPLTFKGLGVTHRNEVAKRLLESVQMGDRLDHFPSMLSGGEQQRVTIARSLANEPELLLLDEPTGDLDTMNTNNVMRILLDLNDKGITLIMVTHDMNLIPFATRVIFMRDGKIASTRALTTEERQARIAELDNSINQGLDGNKRMDALDVGFKDDPKKETNNKKDDNEGKDASGTESDDESTEEEEGNNAKDEKVAKNERKTRNNKRISDLTDEQKRQQDEQRERENKPVIPSVTAIREPGDYDPVFFADPEGMQAQGYQVRVDPETLQVHTNVPLEDNPYSNLRIGAGNKQKMFQKPQQQSREAQEWIKRSYSNLQALIQGPSVLGRRSSSSSLLQQQQSPTQHSPLLNQQSPNISVTQTQKIKDGSSLLGQQSLSSLKKSQSKLSITQGTVKVEVEASQPQQGVPIAGEKGIQHKDSNKLTPPDTYSGQKTDSPDSEKSIKSQENSQIGTPLIIKSEYDSQ</sequence>
<evidence type="ECO:0000256" key="1">
    <source>
        <dbReference type="ARBA" id="ARBA00022448"/>
    </source>
</evidence>
<dbReference type="PANTHER" id="PTHR24220:SF688">
    <property type="entry name" value="ABC TRANSPORTER H FAMILY MEMBER 2"/>
    <property type="match status" value="1"/>
</dbReference>
<dbReference type="GO" id="GO:0016887">
    <property type="term" value="F:ATP hydrolysis activity"/>
    <property type="evidence" value="ECO:0007669"/>
    <property type="project" value="InterPro"/>
</dbReference>
<feature type="compositionally biased region" description="Acidic residues" evidence="4">
    <location>
        <begin position="298"/>
        <end position="309"/>
    </location>
</feature>
<evidence type="ECO:0000259" key="5">
    <source>
        <dbReference type="PROSITE" id="PS50893"/>
    </source>
</evidence>
<feature type="compositionally biased region" description="Low complexity" evidence="4">
    <location>
        <begin position="452"/>
        <end position="471"/>
    </location>
</feature>
<dbReference type="InterPro" id="IPR003439">
    <property type="entry name" value="ABC_transporter-like_ATP-bd"/>
</dbReference>
<dbReference type="Proteomes" id="UP000324800">
    <property type="component" value="Unassembled WGS sequence"/>
</dbReference>
<dbReference type="PROSITE" id="PS00211">
    <property type="entry name" value="ABC_TRANSPORTER_1"/>
    <property type="match status" value="1"/>
</dbReference>
<gene>
    <name evidence="6" type="ORF">EZS28_007073</name>
</gene>
<feature type="compositionally biased region" description="Basic and acidic residues" evidence="4">
    <location>
        <begin position="263"/>
        <end position="295"/>
    </location>
</feature>
<dbReference type="EMBL" id="SNRW01001190">
    <property type="protein sequence ID" value="KAA6397397.1"/>
    <property type="molecule type" value="Genomic_DNA"/>
</dbReference>
<feature type="compositionally biased region" description="Basic and acidic residues" evidence="4">
    <location>
        <begin position="556"/>
        <end position="565"/>
    </location>
</feature>
<dbReference type="AlphaFoldDB" id="A0A5J4WQK0"/>
<feature type="region of interest" description="Disordered" evidence="4">
    <location>
        <begin position="518"/>
        <end position="585"/>
    </location>
</feature>
<comment type="caution">
    <text evidence="6">The sequence shown here is derived from an EMBL/GenBank/DDBJ whole genome shotgun (WGS) entry which is preliminary data.</text>
</comment>
<dbReference type="PANTHER" id="PTHR24220">
    <property type="entry name" value="IMPORT ATP-BINDING PROTEIN"/>
    <property type="match status" value="1"/>
</dbReference>
<dbReference type="GO" id="GO:0022857">
    <property type="term" value="F:transmembrane transporter activity"/>
    <property type="evidence" value="ECO:0007669"/>
    <property type="project" value="TreeGrafter"/>
</dbReference>
<organism evidence="6 7">
    <name type="scientific">Streblomastix strix</name>
    <dbReference type="NCBI Taxonomy" id="222440"/>
    <lineage>
        <taxon>Eukaryota</taxon>
        <taxon>Metamonada</taxon>
        <taxon>Preaxostyla</taxon>
        <taxon>Oxymonadida</taxon>
        <taxon>Streblomastigidae</taxon>
        <taxon>Streblomastix</taxon>
    </lineage>
</organism>
<feature type="region of interest" description="Disordered" evidence="4">
    <location>
        <begin position="449"/>
        <end position="474"/>
    </location>
</feature>
<name>A0A5J4WQK0_9EUKA</name>
<evidence type="ECO:0000256" key="2">
    <source>
        <dbReference type="ARBA" id="ARBA00022741"/>
    </source>
</evidence>
<feature type="domain" description="ABC transporter" evidence="5">
    <location>
        <begin position="18"/>
        <end position="257"/>
    </location>
</feature>
<dbReference type="SMART" id="SM00382">
    <property type="entry name" value="AAA"/>
    <property type="match status" value="1"/>
</dbReference>
<evidence type="ECO:0000256" key="3">
    <source>
        <dbReference type="ARBA" id="ARBA00022840"/>
    </source>
</evidence>
<dbReference type="InterPro" id="IPR017911">
    <property type="entry name" value="MacB-like_ATP-bd"/>
</dbReference>
<keyword evidence="3 6" id="KW-0067">ATP-binding</keyword>
<keyword evidence="2" id="KW-0547">Nucleotide-binding</keyword>
<protein>
    <submittedName>
        <fullName evidence="6">ABC transporter ATP-binding protein</fullName>
    </submittedName>
</protein>
<dbReference type="PROSITE" id="PS50893">
    <property type="entry name" value="ABC_TRANSPORTER_2"/>
    <property type="match status" value="1"/>
</dbReference>
<feature type="region of interest" description="Disordered" evidence="4">
    <location>
        <begin position="258"/>
        <end position="364"/>
    </location>
</feature>
<dbReference type="GO" id="GO:0098796">
    <property type="term" value="C:membrane protein complex"/>
    <property type="evidence" value="ECO:0007669"/>
    <property type="project" value="UniProtKB-ARBA"/>
</dbReference>
<keyword evidence="1" id="KW-0813">Transport</keyword>
<dbReference type="CDD" id="cd03255">
    <property type="entry name" value="ABC_MJ0796_LolCDE_FtsE"/>
    <property type="match status" value="1"/>
</dbReference>
<dbReference type="OrthoDB" id="6593433at2759"/>
<dbReference type="GO" id="GO:0005886">
    <property type="term" value="C:plasma membrane"/>
    <property type="evidence" value="ECO:0007669"/>
    <property type="project" value="TreeGrafter"/>
</dbReference>
<dbReference type="InterPro" id="IPR015854">
    <property type="entry name" value="ABC_transpr_LolD-like"/>
</dbReference>